<evidence type="ECO:0000313" key="2">
    <source>
        <dbReference type="Proteomes" id="UP000729402"/>
    </source>
</evidence>
<dbReference type="Proteomes" id="UP000729402">
    <property type="component" value="Unassembled WGS sequence"/>
</dbReference>
<dbReference type="AlphaFoldDB" id="A0A8J6BN39"/>
<sequence length="78" mass="8452">MDLEPEVGVPSCSVLDQGLSFEGGQMPFGLRTVHTSELVASLVTTLRSLFFKLQSMSFMLLSTIGIICPNTGLTKLLF</sequence>
<name>A0A8J6BN39_ZIZPA</name>
<keyword evidence="2" id="KW-1185">Reference proteome</keyword>
<reference evidence="1" key="1">
    <citation type="journal article" date="2021" name="bioRxiv">
        <title>Whole Genome Assembly and Annotation of Northern Wild Rice, Zizania palustris L., Supports a Whole Genome Duplication in the Zizania Genus.</title>
        <authorList>
            <person name="Haas M."/>
            <person name="Kono T."/>
            <person name="Macchietto M."/>
            <person name="Millas R."/>
            <person name="McGilp L."/>
            <person name="Shao M."/>
            <person name="Duquette J."/>
            <person name="Hirsch C.N."/>
            <person name="Kimball J."/>
        </authorList>
    </citation>
    <scope>NUCLEOTIDE SEQUENCE</scope>
    <source>
        <tissue evidence="1">Fresh leaf tissue</tissue>
    </source>
</reference>
<reference evidence="1" key="2">
    <citation type="submission" date="2021-02" db="EMBL/GenBank/DDBJ databases">
        <authorList>
            <person name="Kimball J.A."/>
            <person name="Haas M.W."/>
            <person name="Macchietto M."/>
            <person name="Kono T."/>
            <person name="Duquette J."/>
            <person name="Shao M."/>
        </authorList>
    </citation>
    <scope>NUCLEOTIDE SEQUENCE</scope>
    <source>
        <tissue evidence="1">Fresh leaf tissue</tissue>
    </source>
</reference>
<protein>
    <submittedName>
        <fullName evidence="1">Uncharacterized protein</fullName>
    </submittedName>
</protein>
<organism evidence="1 2">
    <name type="scientific">Zizania palustris</name>
    <name type="common">Northern wild rice</name>
    <dbReference type="NCBI Taxonomy" id="103762"/>
    <lineage>
        <taxon>Eukaryota</taxon>
        <taxon>Viridiplantae</taxon>
        <taxon>Streptophyta</taxon>
        <taxon>Embryophyta</taxon>
        <taxon>Tracheophyta</taxon>
        <taxon>Spermatophyta</taxon>
        <taxon>Magnoliopsida</taxon>
        <taxon>Liliopsida</taxon>
        <taxon>Poales</taxon>
        <taxon>Poaceae</taxon>
        <taxon>BOP clade</taxon>
        <taxon>Oryzoideae</taxon>
        <taxon>Oryzeae</taxon>
        <taxon>Zizaniinae</taxon>
        <taxon>Zizania</taxon>
    </lineage>
</organism>
<proteinExistence type="predicted"/>
<accession>A0A8J6BN39</accession>
<evidence type="ECO:0000313" key="1">
    <source>
        <dbReference type="EMBL" id="KAG8088346.1"/>
    </source>
</evidence>
<gene>
    <name evidence="1" type="ORF">GUJ93_ZPchr0010g7566</name>
</gene>
<dbReference type="EMBL" id="JAAALK010000082">
    <property type="protein sequence ID" value="KAG8088346.1"/>
    <property type="molecule type" value="Genomic_DNA"/>
</dbReference>
<comment type="caution">
    <text evidence="1">The sequence shown here is derived from an EMBL/GenBank/DDBJ whole genome shotgun (WGS) entry which is preliminary data.</text>
</comment>